<feature type="signal peptide" evidence="5">
    <location>
        <begin position="1"/>
        <end position="18"/>
    </location>
</feature>
<evidence type="ECO:0000313" key="7">
    <source>
        <dbReference type="EMBL" id="NEL55078.1"/>
    </source>
</evidence>
<keyword evidence="8" id="KW-1185">Reference proteome</keyword>
<keyword evidence="4" id="KW-1133">Transmembrane helix</keyword>
<dbReference type="InterPro" id="IPR036116">
    <property type="entry name" value="FN3_sf"/>
</dbReference>
<dbReference type="Gene3D" id="2.60.40.10">
    <property type="entry name" value="Immunoglobulins"/>
    <property type="match status" value="1"/>
</dbReference>
<feature type="compositionally biased region" description="Low complexity" evidence="3">
    <location>
        <begin position="274"/>
        <end position="305"/>
    </location>
</feature>
<evidence type="ECO:0000259" key="6">
    <source>
        <dbReference type="PROSITE" id="PS50853"/>
    </source>
</evidence>
<evidence type="ECO:0000256" key="5">
    <source>
        <dbReference type="SAM" id="SignalP"/>
    </source>
</evidence>
<sequence length="315" mass="30943">MIAGVLAGVPALAAPALATPGAPPAPTTVHAVAGDTEATVSWNPAPGSDVTYTVVALPGSAGCSTTTTSCTVPGLITGLSYRFTVVARTDAGTSPASLPSSIVRVGAGPVAAAAAVPPAPAVPQPPLPQPVLPQPAAGAAALALPQVALQPAGTVPAAAVPGPTEDAAATAGAVPAAPPQLPAADAVPVAAGLLTWGETDGGLLMAFAAVGLLALLTIAAAAARARSRLHADDAVLDPDEDAWLHDADPAGDWFTWADEATPAPATPPTRRSRTAPPSSRPAPTRRQPARATGTLPARTPSGSPRSRPRQATRTR</sequence>
<keyword evidence="4" id="KW-0472">Membrane</keyword>
<feature type="domain" description="Fibronectin type-III" evidence="6">
    <location>
        <begin position="23"/>
        <end position="108"/>
    </location>
</feature>
<keyword evidence="1" id="KW-0326">Glycosidase</keyword>
<dbReference type="Pfam" id="PF00041">
    <property type="entry name" value="fn3"/>
    <property type="match status" value="1"/>
</dbReference>
<reference evidence="7 8" key="1">
    <citation type="submission" date="2020-02" db="EMBL/GenBank/DDBJ databases">
        <title>The whole genome sequence of CPCC 205119.</title>
        <authorList>
            <person name="Jiang Z."/>
        </authorList>
    </citation>
    <scope>NUCLEOTIDE SEQUENCE [LARGE SCALE GENOMIC DNA]</scope>
    <source>
        <strain evidence="7 8">CPCC 205119</strain>
    </source>
</reference>
<dbReference type="EMBL" id="JAAGWK010000020">
    <property type="protein sequence ID" value="NEL55078.1"/>
    <property type="molecule type" value="Genomic_DNA"/>
</dbReference>
<dbReference type="GO" id="GO:0016798">
    <property type="term" value="F:hydrolase activity, acting on glycosyl bonds"/>
    <property type="evidence" value="ECO:0007669"/>
    <property type="project" value="UniProtKB-KW"/>
</dbReference>
<dbReference type="PROSITE" id="PS50853">
    <property type="entry name" value="FN3"/>
    <property type="match status" value="1"/>
</dbReference>
<gene>
    <name evidence="7" type="ORF">G1H19_13850</name>
</gene>
<keyword evidence="5" id="KW-0732">Signal</keyword>
<dbReference type="InterPro" id="IPR013783">
    <property type="entry name" value="Ig-like_fold"/>
</dbReference>
<organism evidence="7 8">
    <name type="scientific">Goekera deserti</name>
    <dbReference type="NCBI Taxonomy" id="2497753"/>
    <lineage>
        <taxon>Bacteria</taxon>
        <taxon>Bacillati</taxon>
        <taxon>Actinomycetota</taxon>
        <taxon>Actinomycetes</taxon>
        <taxon>Geodermatophilales</taxon>
        <taxon>Geodermatophilaceae</taxon>
        <taxon>Goekera</taxon>
    </lineage>
</organism>
<dbReference type="Proteomes" id="UP000470470">
    <property type="component" value="Unassembled WGS sequence"/>
</dbReference>
<keyword evidence="2" id="KW-0624">Polysaccharide degradation</keyword>
<protein>
    <submittedName>
        <fullName evidence="7">Fibronectin type III domain-containing protein</fullName>
    </submittedName>
</protein>
<accession>A0A7K3WF02</accession>
<evidence type="ECO:0000256" key="2">
    <source>
        <dbReference type="ARBA" id="ARBA00023326"/>
    </source>
</evidence>
<keyword evidence="2" id="KW-0119">Carbohydrate metabolism</keyword>
<dbReference type="AlphaFoldDB" id="A0A7K3WF02"/>
<evidence type="ECO:0000313" key="8">
    <source>
        <dbReference type="Proteomes" id="UP000470470"/>
    </source>
</evidence>
<evidence type="ECO:0000256" key="1">
    <source>
        <dbReference type="ARBA" id="ARBA00023295"/>
    </source>
</evidence>
<feature type="region of interest" description="Disordered" evidence="3">
    <location>
        <begin position="253"/>
        <end position="315"/>
    </location>
</feature>
<keyword evidence="1" id="KW-0378">Hydrolase</keyword>
<name>A0A7K3WF02_9ACTN</name>
<dbReference type="SMART" id="SM00060">
    <property type="entry name" value="FN3"/>
    <property type="match status" value="1"/>
</dbReference>
<feature type="transmembrane region" description="Helical" evidence="4">
    <location>
        <begin position="203"/>
        <end position="223"/>
    </location>
</feature>
<comment type="caution">
    <text evidence="7">The sequence shown here is derived from an EMBL/GenBank/DDBJ whole genome shotgun (WGS) entry which is preliminary data.</text>
</comment>
<feature type="compositionally biased region" description="Basic residues" evidence="3">
    <location>
        <begin position="306"/>
        <end position="315"/>
    </location>
</feature>
<proteinExistence type="predicted"/>
<dbReference type="SUPFAM" id="SSF49265">
    <property type="entry name" value="Fibronectin type III"/>
    <property type="match status" value="1"/>
</dbReference>
<dbReference type="CDD" id="cd00063">
    <property type="entry name" value="FN3"/>
    <property type="match status" value="1"/>
</dbReference>
<keyword evidence="4" id="KW-0812">Transmembrane</keyword>
<dbReference type="RefSeq" id="WP_162392896.1">
    <property type="nucleotide sequence ID" value="NZ_JAABOZ010000003.1"/>
</dbReference>
<evidence type="ECO:0000256" key="4">
    <source>
        <dbReference type="SAM" id="Phobius"/>
    </source>
</evidence>
<feature type="chain" id="PRO_5039707663" evidence="5">
    <location>
        <begin position="19"/>
        <end position="315"/>
    </location>
</feature>
<dbReference type="InterPro" id="IPR003961">
    <property type="entry name" value="FN3_dom"/>
</dbReference>
<dbReference type="GO" id="GO:0000272">
    <property type="term" value="P:polysaccharide catabolic process"/>
    <property type="evidence" value="ECO:0007669"/>
    <property type="project" value="UniProtKB-KW"/>
</dbReference>
<evidence type="ECO:0000256" key="3">
    <source>
        <dbReference type="SAM" id="MobiDB-lite"/>
    </source>
</evidence>